<reference evidence="2" key="1">
    <citation type="journal article" date="2022" name="bioRxiv">
        <title>Genomics of Preaxostyla Flagellates Illuminates Evolutionary Transitions and the Path Towards Mitochondrial Loss.</title>
        <authorList>
            <person name="Novak L.V.F."/>
            <person name="Treitli S.C."/>
            <person name="Pyrih J."/>
            <person name="Halakuc P."/>
            <person name="Pipaliya S.V."/>
            <person name="Vacek V."/>
            <person name="Brzon O."/>
            <person name="Soukal P."/>
            <person name="Eme L."/>
            <person name="Dacks J.B."/>
            <person name="Karnkowska A."/>
            <person name="Elias M."/>
            <person name="Hampl V."/>
        </authorList>
    </citation>
    <scope>NUCLEOTIDE SEQUENCE</scope>
    <source>
        <strain evidence="2">RCP-MX</strain>
    </source>
</reference>
<dbReference type="EMBL" id="JAPMOS010000352">
    <property type="protein sequence ID" value="KAJ4452915.1"/>
    <property type="molecule type" value="Genomic_DNA"/>
</dbReference>
<sequence>MPPGCTLTPVALSQHHHHHTLHQFDVFSGRNLCAHRVLVHQDIRLMRLGRTWGYTLTHQQHHQYHQCGDFSGRACVLIMPLDGSWHQDICLRPPSWGFARGGVRLFMPAFASTDAFSRRAVPLCRKQRQHSAPFGATRHMRGDTVEWVCLTCLMLLLSRLIGREELVVELRGGESYSFGMVFTLSWFGQLACLVGEAMWLGFKLVRFPLTTVWGPYRGRNHGGVSGVVIHPRYFACNLWVMGSSCSLCSCRSLPPELDAHTARVPPPLHRRRSATGDEEAASTGSENPPGICEARRAPPGAGRDPLEEMFGVRMVDHESLFFVFFETFGSSDSQLDCFTALRGTDSLPTVLCVGGWRVVVRMGLCLKDESTAGTDMTCQILLIKFLDVSAVLRACCASVHSFLVWPFPAASSG</sequence>
<organism evidence="2 3">
    <name type="scientific">Paratrimastix pyriformis</name>
    <dbReference type="NCBI Taxonomy" id="342808"/>
    <lineage>
        <taxon>Eukaryota</taxon>
        <taxon>Metamonada</taxon>
        <taxon>Preaxostyla</taxon>
        <taxon>Paratrimastigidae</taxon>
        <taxon>Paratrimastix</taxon>
    </lineage>
</organism>
<evidence type="ECO:0000313" key="2">
    <source>
        <dbReference type="EMBL" id="KAJ4452915.1"/>
    </source>
</evidence>
<name>A0ABQ8U6J7_9EUKA</name>
<dbReference type="Proteomes" id="UP001141327">
    <property type="component" value="Unassembled WGS sequence"/>
</dbReference>
<comment type="caution">
    <text evidence="2">The sequence shown here is derived from an EMBL/GenBank/DDBJ whole genome shotgun (WGS) entry which is preliminary data.</text>
</comment>
<evidence type="ECO:0000313" key="3">
    <source>
        <dbReference type="Proteomes" id="UP001141327"/>
    </source>
</evidence>
<protein>
    <submittedName>
        <fullName evidence="2">Uncharacterized protein</fullName>
    </submittedName>
</protein>
<accession>A0ABQ8U6J7</accession>
<gene>
    <name evidence="2" type="ORF">PAPYR_12760</name>
</gene>
<keyword evidence="3" id="KW-1185">Reference proteome</keyword>
<evidence type="ECO:0000256" key="1">
    <source>
        <dbReference type="SAM" id="MobiDB-lite"/>
    </source>
</evidence>
<feature type="region of interest" description="Disordered" evidence="1">
    <location>
        <begin position="261"/>
        <end position="298"/>
    </location>
</feature>
<proteinExistence type="predicted"/>